<dbReference type="CDD" id="cd08414">
    <property type="entry name" value="PBP2_LTTR_aromatics_like"/>
    <property type="match status" value="1"/>
</dbReference>
<evidence type="ECO:0000256" key="2">
    <source>
        <dbReference type="ARBA" id="ARBA00023015"/>
    </source>
</evidence>
<dbReference type="PANTHER" id="PTHR30346">
    <property type="entry name" value="TRANSCRIPTIONAL DUAL REGULATOR HCAR-RELATED"/>
    <property type="match status" value="1"/>
</dbReference>
<evidence type="ECO:0000259" key="5">
    <source>
        <dbReference type="PROSITE" id="PS50931"/>
    </source>
</evidence>
<comment type="similarity">
    <text evidence="1">Belongs to the LysR transcriptional regulatory family.</text>
</comment>
<dbReference type="Gene3D" id="1.10.10.10">
    <property type="entry name" value="Winged helix-like DNA-binding domain superfamily/Winged helix DNA-binding domain"/>
    <property type="match status" value="1"/>
</dbReference>
<dbReference type="GO" id="GO:0003700">
    <property type="term" value="F:DNA-binding transcription factor activity"/>
    <property type="evidence" value="ECO:0007669"/>
    <property type="project" value="InterPro"/>
</dbReference>
<organism evidence="6 7">
    <name type="scientific">Paenirhodobacter populi</name>
    <dbReference type="NCBI Taxonomy" id="2306993"/>
    <lineage>
        <taxon>Bacteria</taxon>
        <taxon>Pseudomonadati</taxon>
        <taxon>Pseudomonadota</taxon>
        <taxon>Alphaproteobacteria</taxon>
        <taxon>Rhodobacterales</taxon>
        <taxon>Rhodobacter group</taxon>
        <taxon>Paenirhodobacter</taxon>
    </lineage>
</organism>
<evidence type="ECO:0000256" key="3">
    <source>
        <dbReference type="ARBA" id="ARBA00023125"/>
    </source>
</evidence>
<dbReference type="SUPFAM" id="SSF53850">
    <property type="entry name" value="Periplasmic binding protein-like II"/>
    <property type="match status" value="1"/>
</dbReference>
<reference evidence="6 7" key="1">
    <citation type="submission" date="2019-01" db="EMBL/GenBank/DDBJ databases">
        <title>Sinorhodobacter populi sp. nov. isolated from the symptomatic bark tissue of Populus euramericana canker.</title>
        <authorList>
            <person name="Xu G."/>
        </authorList>
    </citation>
    <scope>NUCLEOTIDE SEQUENCE [LARGE SCALE GENOMIC DNA]</scope>
    <source>
        <strain evidence="6 7">SK2B-1</strain>
    </source>
</reference>
<evidence type="ECO:0000313" key="6">
    <source>
        <dbReference type="EMBL" id="RWR16258.1"/>
    </source>
</evidence>
<proteinExistence type="inferred from homology"/>
<name>A0A443J6P5_9RHOB</name>
<dbReference type="Gene3D" id="3.40.190.10">
    <property type="entry name" value="Periplasmic binding protein-like II"/>
    <property type="match status" value="2"/>
</dbReference>
<dbReference type="FunFam" id="1.10.10.10:FF:000001">
    <property type="entry name" value="LysR family transcriptional regulator"/>
    <property type="match status" value="1"/>
</dbReference>
<dbReference type="PROSITE" id="PS50931">
    <property type="entry name" value="HTH_LYSR"/>
    <property type="match status" value="1"/>
</dbReference>
<dbReference type="PANTHER" id="PTHR30346:SF28">
    <property type="entry name" value="HTH-TYPE TRANSCRIPTIONAL REGULATOR CYNR"/>
    <property type="match status" value="1"/>
</dbReference>
<reference evidence="6 7" key="2">
    <citation type="submission" date="2019-01" db="EMBL/GenBank/DDBJ databases">
        <authorList>
            <person name="Li Y."/>
        </authorList>
    </citation>
    <scope>NUCLEOTIDE SEQUENCE [LARGE SCALE GENOMIC DNA]</scope>
    <source>
        <strain evidence="6 7">SK2B-1</strain>
    </source>
</reference>
<dbReference type="EMBL" id="SAUZ01000048">
    <property type="protein sequence ID" value="RWR16258.1"/>
    <property type="molecule type" value="Genomic_DNA"/>
</dbReference>
<comment type="caution">
    <text evidence="6">The sequence shown here is derived from an EMBL/GenBank/DDBJ whole genome shotgun (WGS) entry which is preliminary data.</text>
</comment>
<dbReference type="InterPro" id="IPR036388">
    <property type="entry name" value="WH-like_DNA-bd_sf"/>
</dbReference>
<dbReference type="AlphaFoldDB" id="A0A443J6P5"/>
<dbReference type="Proteomes" id="UP000284476">
    <property type="component" value="Unassembled WGS sequence"/>
</dbReference>
<dbReference type="InterPro" id="IPR005119">
    <property type="entry name" value="LysR_subst-bd"/>
</dbReference>
<dbReference type="GO" id="GO:0003677">
    <property type="term" value="F:DNA binding"/>
    <property type="evidence" value="ECO:0007669"/>
    <property type="project" value="UniProtKB-KW"/>
</dbReference>
<keyword evidence="4" id="KW-0804">Transcription</keyword>
<dbReference type="GO" id="GO:0032993">
    <property type="term" value="C:protein-DNA complex"/>
    <property type="evidence" value="ECO:0007669"/>
    <property type="project" value="TreeGrafter"/>
</dbReference>
<evidence type="ECO:0000313" key="7">
    <source>
        <dbReference type="Proteomes" id="UP000284476"/>
    </source>
</evidence>
<dbReference type="SUPFAM" id="SSF46785">
    <property type="entry name" value="Winged helix' DNA-binding domain"/>
    <property type="match status" value="1"/>
</dbReference>
<keyword evidence="2" id="KW-0805">Transcription regulation</keyword>
<evidence type="ECO:0000256" key="4">
    <source>
        <dbReference type="ARBA" id="ARBA00023163"/>
    </source>
</evidence>
<dbReference type="InterPro" id="IPR036390">
    <property type="entry name" value="WH_DNA-bd_sf"/>
</dbReference>
<feature type="domain" description="HTH lysR-type" evidence="5">
    <location>
        <begin position="5"/>
        <end position="62"/>
    </location>
</feature>
<dbReference type="PRINTS" id="PR00039">
    <property type="entry name" value="HTHLYSR"/>
</dbReference>
<dbReference type="InterPro" id="IPR000847">
    <property type="entry name" value="LysR_HTH_N"/>
</dbReference>
<sequence length="299" mass="33927">MNTDIGFDLIRSFVIVAQELNFRRSAERLNLDQSALTRRIQKLEQILGIRLLERTTREVALTPAGQSYYRDNALLIARHEESIQTARRVAQGKEGNLRIGYMAFAATELMPQAVARFQRVAPEIHVSMRYISTQAQKLALAHDEIDIGYLIGPFEHHDFHSVLLASELLYVVTPKNHEILRKYTISPKDLAGQRLILGDPRDWEEYRWRLTEMFSAEGVTLDVGIEASTTLALIGLVAAGMGITIYPESLIGFLGKNVETRPIIHPNFRSRTVLAWKRSNRSEQVRRFVEGAKALPPSH</sequence>
<keyword evidence="3" id="KW-0238">DNA-binding</keyword>
<evidence type="ECO:0000256" key="1">
    <source>
        <dbReference type="ARBA" id="ARBA00009437"/>
    </source>
</evidence>
<dbReference type="Pfam" id="PF00126">
    <property type="entry name" value="HTH_1"/>
    <property type="match status" value="1"/>
</dbReference>
<protein>
    <submittedName>
        <fullName evidence="6">LysR family transcriptional regulator</fullName>
    </submittedName>
</protein>
<dbReference type="Pfam" id="PF03466">
    <property type="entry name" value="LysR_substrate"/>
    <property type="match status" value="1"/>
</dbReference>
<accession>A0A443J6P5</accession>
<dbReference type="RefSeq" id="WP_128210563.1">
    <property type="nucleotide sequence ID" value="NZ_JBHRSO010000022.1"/>
</dbReference>
<gene>
    <name evidence="6" type="ORF">D2T30_22120</name>
</gene>